<comment type="caution">
    <text evidence="7">The sequence shown here is derived from an EMBL/GenBank/DDBJ whole genome shotgun (WGS) entry which is preliminary data.</text>
</comment>
<reference evidence="7" key="1">
    <citation type="journal article" date="2021" name="PeerJ">
        <title>Extensive microbial diversity within the chicken gut microbiome revealed by metagenomics and culture.</title>
        <authorList>
            <person name="Gilroy R."/>
            <person name="Ravi A."/>
            <person name="Getino M."/>
            <person name="Pursley I."/>
            <person name="Horton D.L."/>
            <person name="Alikhan N.F."/>
            <person name="Baker D."/>
            <person name="Gharbi K."/>
            <person name="Hall N."/>
            <person name="Watson M."/>
            <person name="Adriaenssens E.M."/>
            <person name="Foster-Nyarko E."/>
            <person name="Jarju S."/>
            <person name="Secka A."/>
            <person name="Antonio M."/>
            <person name="Oren A."/>
            <person name="Chaudhuri R.R."/>
            <person name="La Ragione R."/>
            <person name="Hildebrand F."/>
            <person name="Pallen M.J."/>
        </authorList>
    </citation>
    <scope>NUCLEOTIDE SEQUENCE</scope>
    <source>
        <strain evidence="7">ChiGjej1B1-13045</strain>
    </source>
</reference>
<evidence type="ECO:0000256" key="4">
    <source>
        <dbReference type="ARBA" id="ARBA00022777"/>
    </source>
</evidence>
<dbReference type="PANTHER" id="PTHR23117">
    <property type="entry name" value="GUANYLATE KINASE-RELATED"/>
    <property type="match status" value="1"/>
</dbReference>
<dbReference type="GO" id="GO:0005829">
    <property type="term" value="C:cytosol"/>
    <property type="evidence" value="ECO:0007669"/>
    <property type="project" value="TreeGrafter"/>
</dbReference>
<dbReference type="InterPro" id="IPR008144">
    <property type="entry name" value="Guanylate_kin-like_dom"/>
</dbReference>
<evidence type="ECO:0000256" key="5">
    <source>
        <dbReference type="ARBA" id="ARBA00048594"/>
    </source>
</evidence>
<evidence type="ECO:0000259" key="6">
    <source>
        <dbReference type="PROSITE" id="PS50052"/>
    </source>
</evidence>
<dbReference type="Pfam" id="PF00625">
    <property type="entry name" value="Guanylate_kin"/>
    <property type="match status" value="1"/>
</dbReference>
<sequence length="200" mass="23209">MGKIYYVMGKSSSGKDTIYKELLKRHPQFCTIVPYTTRPIREGERDGVEYYFVDADRLREMQEAGQVIEVRSYNTKCGVWTYFTADDGQISLEEHDYLVIGTLVSYQALRKYFGGEKIVPVYIEVDDGLRLSRAIERERREEEPKYAELCRRFLADAEDFSEENLAVAGITRRFENRDLCECLSEIEDYIREQTGSASGN</sequence>
<comment type="function">
    <text evidence="1">Essential for recycling GMP and indirectly, cGMP.</text>
</comment>
<organism evidence="7 8">
    <name type="scientific">Candidatus Mediterraneibacter stercorigallinarum</name>
    <dbReference type="NCBI Taxonomy" id="2838686"/>
    <lineage>
        <taxon>Bacteria</taxon>
        <taxon>Bacillati</taxon>
        <taxon>Bacillota</taxon>
        <taxon>Clostridia</taxon>
        <taxon>Lachnospirales</taxon>
        <taxon>Lachnospiraceae</taxon>
        <taxon>Mediterraneibacter</taxon>
    </lineage>
</organism>
<accession>A0A9D2IJG1</accession>
<keyword evidence="4 7" id="KW-0418">Kinase</keyword>
<dbReference type="GO" id="GO:0004385">
    <property type="term" value="F:GMP kinase activity"/>
    <property type="evidence" value="ECO:0007669"/>
    <property type="project" value="UniProtKB-EC"/>
</dbReference>
<gene>
    <name evidence="7" type="ORF">H9817_00705</name>
</gene>
<dbReference type="PANTHER" id="PTHR23117:SF13">
    <property type="entry name" value="GUANYLATE KINASE"/>
    <property type="match status" value="1"/>
</dbReference>
<keyword evidence="3" id="KW-0808">Transferase</keyword>
<proteinExistence type="inferred from homology"/>
<dbReference type="SMART" id="SM00072">
    <property type="entry name" value="GuKc"/>
    <property type="match status" value="1"/>
</dbReference>
<comment type="catalytic activity">
    <reaction evidence="5">
        <text>GMP + ATP = GDP + ADP</text>
        <dbReference type="Rhea" id="RHEA:20780"/>
        <dbReference type="ChEBI" id="CHEBI:30616"/>
        <dbReference type="ChEBI" id="CHEBI:58115"/>
        <dbReference type="ChEBI" id="CHEBI:58189"/>
        <dbReference type="ChEBI" id="CHEBI:456216"/>
        <dbReference type="EC" id="2.7.4.8"/>
    </reaction>
</comment>
<reference evidence="7" key="2">
    <citation type="submission" date="2021-04" db="EMBL/GenBank/DDBJ databases">
        <authorList>
            <person name="Gilroy R."/>
        </authorList>
    </citation>
    <scope>NUCLEOTIDE SEQUENCE</scope>
    <source>
        <strain evidence="7">ChiGjej1B1-13045</strain>
    </source>
</reference>
<dbReference type="PROSITE" id="PS50052">
    <property type="entry name" value="GUANYLATE_KINASE_2"/>
    <property type="match status" value="1"/>
</dbReference>
<dbReference type="SUPFAM" id="SSF52540">
    <property type="entry name" value="P-loop containing nucleoside triphosphate hydrolases"/>
    <property type="match status" value="1"/>
</dbReference>
<evidence type="ECO:0000256" key="1">
    <source>
        <dbReference type="ARBA" id="ARBA00003531"/>
    </source>
</evidence>
<evidence type="ECO:0000313" key="7">
    <source>
        <dbReference type="EMBL" id="HIZ12437.1"/>
    </source>
</evidence>
<dbReference type="Proteomes" id="UP000824017">
    <property type="component" value="Unassembled WGS sequence"/>
</dbReference>
<evidence type="ECO:0000256" key="3">
    <source>
        <dbReference type="ARBA" id="ARBA00022679"/>
    </source>
</evidence>
<protein>
    <submittedName>
        <fullName evidence="7">Guanylate kinase</fullName>
    </submittedName>
</protein>
<evidence type="ECO:0000313" key="8">
    <source>
        <dbReference type="Proteomes" id="UP000824017"/>
    </source>
</evidence>
<dbReference type="AlphaFoldDB" id="A0A9D2IJG1"/>
<name>A0A9D2IJG1_9FIRM</name>
<dbReference type="EMBL" id="DXCD01000022">
    <property type="protein sequence ID" value="HIZ12437.1"/>
    <property type="molecule type" value="Genomic_DNA"/>
</dbReference>
<dbReference type="PROSITE" id="PS00856">
    <property type="entry name" value="GUANYLATE_KINASE_1"/>
    <property type="match status" value="1"/>
</dbReference>
<dbReference type="InterPro" id="IPR008145">
    <property type="entry name" value="GK/Ca_channel_bsu"/>
</dbReference>
<dbReference type="Gene3D" id="3.40.50.300">
    <property type="entry name" value="P-loop containing nucleotide triphosphate hydrolases"/>
    <property type="match status" value="1"/>
</dbReference>
<feature type="domain" description="Guanylate kinase-like" evidence="6">
    <location>
        <begin position="2"/>
        <end position="191"/>
    </location>
</feature>
<comment type="similarity">
    <text evidence="2">Belongs to the guanylate kinase family.</text>
</comment>
<dbReference type="InterPro" id="IPR027417">
    <property type="entry name" value="P-loop_NTPase"/>
</dbReference>
<evidence type="ECO:0000256" key="2">
    <source>
        <dbReference type="ARBA" id="ARBA00005790"/>
    </source>
</evidence>
<dbReference type="InterPro" id="IPR020590">
    <property type="entry name" value="Guanylate_kinase_CS"/>
</dbReference>